<proteinExistence type="predicted"/>
<protein>
    <recommendedName>
        <fullName evidence="3">Peptidase MA superfamily protein</fullName>
    </recommendedName>
</protein>
<sequence length="251" mass="28774">MKLFKSKFKIAGLIMLLFLFSTIAVSLKVYAKPVNAVLVDYSAMERIEKNVFIEADAGSDVKTQLLEFVRSSEDKVINIFGSRVASPYVIVALSQSALNKYAENITGQTYYYPWKNYIVIGPKGLNENVISHEFTHAELRERLDHKDKVPAWFDEGLATMIDGRYVNNEDVWKEHTNNGEKPIDYQTLGSHEAFNNYGTREAWINYNLACYEVTRWFKVVGKDGLLQLIDGLNNGKEFDNQYQLIESEMID</sequence>
<organism evidence="1 2">
    <name type="scientific">Paenibacillus polysaccharolyticus</name>
    <dbReference type="NCBI Taxonomy" id="582692"/>
    <lineage>
        <taxon>Bacteria</taxon>
        <taxon>Bacillati</taxon>
        <taxon>Bacillota</taxon>
        <taxon>Bacilli</taxon>
        <taxon>Bacillales</taxon>
        <taxon>Paenibacillaceae</taxon>
        <taxon>Paenibacillus</taxon>
    </lineage>
</organism>
<accession>A0A1G5JGV2</accession>
<reference evidence="2" key="1">
    <citation type="submission" date="2016-10" db="EMBL/GenBank/DDBJ databases">
        <authorList>
            <person name="Varghese N."/>
            <person name="Submissions S."/>
        </authorList>
    </citation>
    <scope>NUCLEOTIDE SEQUENCE [LARGE SCALE GENOMIC DNA]</scope>
    <source>
        <strain evidence="2">BL9</strain>
    </source>
</reference>
<gene>
    <name evidence="1" type="ORF">SAMN05720606_11130</name>
</gene>
<dbReference type="AlphaFoldDB" id="A0A1G5JGV2"/>
<dbReference type="EMBL" id="FMVM01000011">
    <property type="protein sequence ID" value="SCY87394.1"/>
    <property type="molecule type" value="Genomic_DNA"/>
</dbReference>
<keyword evidence="2" id="KW-1185">Reference proteome</keyword>
<dbReference type="RefSeq" id="WP_090921839.1">
    <property type="nucleotide sequence ID" value="NZ_FMVM01000011.1"/>
</dbReference>
<dbReference type="Proteomes" id="UP000198538">
    <property type="component" value="Unassembled WGS sequence"/>
</dbReference>
<evidence type="ECO:0000313" key="2">
    <source>
        <dbReference type="Proteomes" id="UP000198538"/>
    </source>
</evidence>
<name>A0A1G5JGV2_9BACL</name>
<evidence type="ECO:0008006" key="3">
    <source>
        <dbReference type="Google" id="ProtNLM"/>
    </source>
</evidence>
<dbReference type="STRING" id="582692.SAMN05720606_11130"/>
<evidence type="ECO:0000313" key="1">
    <source>
        <dbReference type="EMBL" id="SCY87394.1"/>
    </source>
</evidence>